<evidence type="ECO:0000313" key="3">
    <source>
        <dbReference type="Proteomes" id="UP000008144"/>
    </source>
</evidence>
<proteinExistence type="predicted"/>
<dbReference type="EMBL" id="EAAA01001825">
    <property type="status" value="NOT_ANNOTATED_CDS"/>
    <property type="molecule type" value="Genomic_DNA"/>
</dbReference>
<evidence type="ECO:0000313" key="2">
    <source>
        <dbReference type="Ensembl" id="ENSCINP00000036338.1"/>
    </source>
</evidence>
<sequence length="79" mass="8820">YLFGVCHDYYYYEHLFLPQSVDDATLYSRVGVGVDATFSLDKESSPLPSSDDKSSSSERKSEACRLLLISACSRKNGSR</sequence>
<keyword evidence="3" id="KW-1185">Reference proteome</keyword>
<name>H2Y353_CIOIN</name>
<reference evidence="2" key="3">
    <citation type="submission" date="2025-08" db="UniProtKB">
        <authorList>
            <consortium name="Ensembl"/>
        </authorList>
    </citation>
    <scope>IDENTIFICATION</scope>
</reference>
<protein>
    <submittedName>
        <fullName evidence="2">Uncharacterized protein</fullName>
    </submittedName>
</protein>
<dbReference type="Proteomes" id="UP000008144">
    <property type="component" value="Chromosome 3"/>
</dbReference>
<dbReference type="Ensembl" id="ENSCINT00000036654.1">
    <property type="protein sequence ID" value="ENSCINP00000036338.1"/>
    <property type="gene ID" value="ENSCING00000023210.1"/>
</dbReference>
<reference evidence="2" key="2">
    <citation type="journal article" date="2008" name="Genome Biol.">
        <title>Improved genome assembly and evidence-based global gene model set for the chordate Ciona intestinalis: new insight into intron and operon populations.</title>
        <authorList>
            <person name="Satou Y."/>
            <person name="Mineta K."/>
            <person name="Ogasawara M."/>
            <person name="Sasakura Y."/>
            <person name="Shoguchi E."/>
            <person name="Ueno K."/>
            <person name="Yamada L."/>
            <person name="Matsumoto J."/>
            <person name="Wasserscheid J."/>
            <person name="Dewar K."/>
            <person name="Wiley G.B."/>
            <person name="Macmil S.L."/>
            <person name="Roe B.A."/>
            <person name="Zeller R.W."/>
            <person name="Hastings K.E."/>
            <person name="Lemaire P."/>
            <person name="Lindquist E."/>
            <person name="Endo T."/>
            <person name="Hotta K."/>
            <person name="Inaba K."/>
        </authorList>
    </citation>
    <scope>NUCLEOTIDE SEQUENCE [LARGE SCALE GENOMIC DNA]</scope>
    <source>
        <strain evidence="2">wild type</strain>
    </source>
</reference>
<accession>H2Y353</accession>
<reference evidence="2" key="4">
    <citation type="submission" date="2025-09" db="UniProtKB">
        <authorList>
            <consortium name="Ensembl"/>
        </authorList>
    </citation>
    <scope>IDENTIFICATION</scope>
</reference>
<dbReference type="HOGENOM" id="CLU_2612109_0_0_1"/>
<organism evidence="2 3">
    <name type="scientific">Ciona intestinalis</name>
    <name type="common">Transparent sea squirt</name>
    <name type="synonym">Ascidia intestinalis</name>
    <dbReference type="NCBI Taxonomy" id="7719"/>
    <lineage>
        <taxon>Eukaryota</taxon>
        <taxon>Metazoa</taxon>
        <taxon>Chordata</taxon>
        <taxon>Tunicata</taxon>
        <taxon>Ascidiacea</taxon>
        <taxon>Phlebobranchia</taxon>
        <taxon>Cionidae</taxon>
        <taxon>Ciona</taxon>
    </lineage>
</organism>
<dbReference type="InParanoid" id="H2Y353"/>
<reference evidence="3" key="1">
    <citation type="journal article" date="2002" name="Science">
        <title>The draft genome of Ciona intestinalis: insights into chordate and vertebrate origins.</title>
        <authorList>
            <person name="Dehal P."/>
            <person name="Satou Y."/>
            <person name="Campbell R.K."/>
            <person name="Chapman J."/>
            <person name="Degnan B."/>
            <person name="De Tomaso A."/>
            <person name="Davidson B."/>
            <person name="Di Gregorio A."/>
            <person name="Gelpke M."/>
            <person name="Goodstein D.M."/>
            <person name="Harafuji N."/>
            <person name="Hastings K.E."/>
            <person name="Ho I."/>
            <person name="Hotta K."/>
            <person name="Huang W."/>
            <person name="Kawashima T."/>
            <person name="Lemaire P."/>
            <person name="Martinez D."/>
            <person name="Meinertzhagen I.A."/>
            <person name="Necula S."/>
            <person name="Nonaka M."/>
            <person name="Putnam N."/>
            <person name="Rash S."/>
            <person name="Saiga H."/>
            <person name="Satake M."/>
            <person name="Terry A."/>
            <person name="Yamada L."/>
            <person name="Wang H.G."/>
            <person name="Awazu S."/>
            <person name="Azumi K."/>
            <person name="Boore J."/>
            <person name="Branno M."/>
            <person name="Chin-Bow S."/>
            <person name="DeSantis R."/>
            <person name="Doyle S."/>
            <person name="Francino P."/>
            <person name="Keys D.N."/>
            <person name="Haga S."/>
            <person name="Hayashi H."/>
            <person name="Hino K."/>
            <person name="Imai K.S."/>
            <person name="Inaba K."/>
            <person name="Kano S."/>
            <person name="Kobayashi K."/>
            <person name="Kobayashi M."/>
            <person name="Lee B.I."/>
            <person name="Makabe K.W."/>
            <person name="Manohar C."/>
            <person name="Matassi G."/>
            <person name="Medina M."/>
            <person name="Mochizuki Y."/>
            <person name="Mount S."/>
            <person name="Morishita T."/>
            <person name="Miura S."/>
            <person name="Nakayama A."/>
            <person name="Nishizaka S."/>
            <person name="Nomoto H."/>
            <person name="Ohta F."/>
            <person name="Oishi K."/>
            <person name="Rigoutsos I."/>
            <person name="Sano M."/>
            <person name="Sasaki A."/>
            <person name="Sasakura Y."/>
            <person name="Shoguchi E."/>
            <person name="Shin-i T."/>
            <person name="Spagnuolo A."/>
            <person name="Stainier D."/>
            <person name="Suzuki M.M."/>
            <person name="Tassy O."/>
            <person name="Takatori N."/>
            <person name="Tokuoka M."/>
            <person name="Yagi K."/>
            <person name="Yoshizaki F."/>
            <person name="Wada S."/>
            <person name="Zhang C."/>
            <person name="Hyatt P.D."/>
            <person name="Larimer F."/>
            <person name="Detter C."/>
            <person name="Doggett N."/>
            <person name="Glavina T."/>
            <person name="Hawkins T."/>
            <person name="Richardson P."/>
            <person name="Lucas S."/>
            <person name="Kohara Y."/>
            <person name="Levine M."/>
            <person name="Satoh N."/>
            <person name="Rokhsar D.S."/>
        </authorList>
    </citation>
    <scope>NUCLEOTIDE SEQUENCE [LARGE SCALE GENOMIC DNA]</scope>
</reference>
<evidence type="ECO:0000256" key="1">
    <source>
        <dbReference type="SAM" id="MobiDB-lite"/>
    </source>
</evidence>
<feature type="region of interest" description="Disordered" evidence="1">
    <location>
        <begin position="42"/>
        <end position="62"/>
    </location>
</feature>
<dbReference type="AlphaFoldDB" id="H2Y353"/>